<evidence type="ECO:0000313" key="2">
    <source>
        <dbReference type="EMBL" id="MBC3766247.1"/>
    </source>
</evidence>
<sequence length="326" mass="37583">MTKIVMRTTLKNIAGIALGFILISPAANAEQLSFTRKQESSTINFYYQWQDQYRKQHELQVSFDKPTFLSAFRTFKLYKPDVAAKHTLMAMRKEAAQVDPKQATIRVRKRNDEISVQVRSQDKNQIDKWLARFKTLQQQSFEQYLNDNYYIEFTNTLRQQGVKPNHVKFARDSVALLQPLVKAFQQLIEQNKLNQRSGIELVASWVQSIPYDTLENRLTSNGAGFAPPNRLMLDNKGDCDSKTVLAAALLHGLYPDMPMTYIFLPNHALMAVSIPHKRKEQFITYQGNDYFYLEPVGPAPTKLHELSPLSQRAIGNQQQQFETITF</sequence>
<keyword evidence="1" id="KW-0732">Signal</keyword>
<accession>A0A8J6IUN7</accession>
<name>A0A8J6IUN7_9ALTE</name>
<evidence type="ECO:0000313" key="3">
    <source>
        <dbReference type="Proteomes" id="UP000601768"/>
    </source>
</evidence>
<dbReference type="EMBL" id="JACNEP010000007">
    <property type="protein sequence ID" value="MBC3766247.1"/>
    <property type="molecule type" value="Genomic_DNA"/>
</dbReference>
<gene>
    <name evidence="2" type="ORF">H8B19_10170</name>
</gene>
<organism evidence="2 3">
    <name type="scientific">Neptunicella marina</name>
    <dbReference type="NCBI Taxonomy" id="2125989"/>
    <lineage>
        <taxon>Bacteria</taxon>
        <taxon>Pseudomonadati</taxon>
        <taxon>Pseudomonadota</taxon>
        <taxon>Gammaproteobacteria</taxon>
        <taxon>Alteromonadales</taxon>
        <taxon>Alteromonadaceae</taxon>
        <taxon>Neptunicella</taxon>
    </lineage>
</organism>
<feature type="chain" id="PRO_5035154136" description="Transglutaminase-like superfamily protein" evidence="1">
    <location>
        <begin position="30"/>
        <end position="326"/>
    </location>
</feature>
<reference evidence="2" key="2">
    <citation type="submission" date="2020-08" db="EMBL/GenBank/DDBJ databases">
        <authorList>
            <person name="Lai Q."/>
        </authorList>
    </citation>
    <scope>NUCLEOTIDE SEQUENCE</scope>
    <source>
        <strain evidence="2">S27-2</strain>
    </source>
</reference>
<evidence type="ECO:0008006" key="4">
    <source>
        <dbReference type="Google" id="ProtNLM"/>
    </source>
</evidence>
<proteinExistence type="predicted"/>
<dbReference type="Proteomes" id="UP000601768">
    <property type="component" value="Unassembled WGS sequence"/>
</dbReference>
<reference evidence="2" key="1">
    <citation type="journal article" date="2018" name="Int. J. Syst. Evol. Microbiol.">
        <title>Neptunicella marina gen. nov., sp. nov., isolated from surface seawater.</title>
        <authorList>
            <person name="Liu X."/>
            <person name="Lai Q."/>
            <person name="Du Y."/>
            <person name="Zhang X."/>
            <person name="Liu Z."/>
            <person name="Sun F."/>
            <person name="Shao Z."/>
        </authorList>
    </citation>
    <scope>NUCLEOTIDE SEQUENCE</scope>
    <source>
        <strain evidence="2">S27-2</strain>
    </source>
</reference>
<comment type="caution">
    <text evidence="2">The sequence shown here is derived from an EMBL/GenBank/DDBJ whole genome shotgun (WGS) entry which is preliminary data.</text>
</comment>
<dbReference type="RefSeq" id="WP_186506777.1">
    <property type="nucleotide sequence ID" value="NZ_JACNEP010000007.1"/>
</dbReference>
<evidence type="ECO:0000256" key="1">
    <source>
        <dbReference type="SAM" id="SignalP"/>
    </source>
</evidence>
<dbReference type="AlphaFoldDB" id="A0A8J6IUN7"/>
<feature type="signal peptide" evidence="1">
    <location>
        <begin position="1"/>
        <end position="29"/>
    </location>
</feature>
<keyword evidence="3" id="KW-1185">Reference proteome</keyword>
<protein>
    <recommendedName>
        <fullName evidence="4">Transglutaminase-like superfamily protein</fullName>
    </recommendedName>
</protein>